<dbReference type="RefSeq" id="WP_086090938.1">
    <property type="nucleotide sequence ID" value="NZ_CP021112.1"/>
</dbReference>
<accession>A0A1W6ZYM1</accession>
<keyword evidence="2" id="KW-1185">Reference proteome</keyword>
<proteinExistence type="predicted"/>
<sequence>MIVSLAPAFSEPVFESQSAFRAVMKAMSRPGLVHDLRHDLSPPAPLSGGAAATILTLLDYETPVWLDAALADANDVSLWLRFHTGAPITHDPQQAAFALIADAANAPDFMGFALGAPDYPDRSTTLILQVESLSSGPSIALKGPGIDGVQMLSARPLPEDFVHRMTDNRALFPRGVDVLLLTDNAVAAVPRSTRIEGSA</sequence>
<evidence type="ECO:0000313" key="2">
    <source>
        <dbReference type="Proteomes" id="UP000194137"/>
    </source>
</evidence>
<dbReference type="Gene3D" id="3.40.50.11310">
    <property type="entry name" value="Bacterial phosphonate metabolism protein PhnH"/>
    <property type="match status" value="1"/>
</dbReference>
<dbReference type="SUPFAM" id="SSF159709">
    <property type="entry name" value="PhnH-like"/>
    <property type="match status" value="1"/>
</dbReference>
<dbReference type="KEGG" id="psin:CAK95_27880"/>
<keyword evidence="1" id="KW-0456">Lyase</keyword>
<dbReference type="Pfam" id="PF05845">
    <property type="entry name" value="PhnH"/>
    <property type="match status" value="1"/>
</dbReference>
<dbReference type="OrthoDB" id="9814509at2"/>
<organism evidence="1 2">
    <name type="scientific">Pseudorhodoplanes sinuspersici</name>
    <dbReference type="NCBI Taxonomy" id="1235591"/>
    <lineage>
        <taxon>Bacteria</taxon>
        <taxon>Pseudomonadati</taxon>
        <taxon>Pseudomonadota</taxon>
        <taxon>Alphaproteobacteria</taxon>
        <taxon>Hyphomicrobiales</taxon>
        <taxon>Pseudorhodoplanes</taxon>
    </lineage>
</organism>
<reference evidence="1 2" key="1">
    <citation type="submission" date="2017-05" db="EMBL/GenBank/DDBJ databases">
        <title>Full genome sequence of Pseudorhodoplanes sinuspersici.</title>
        <authorList>
            <person name="Dastgheib S.M.M."/>
            <person name="Shavandi M."/>
            <person name="Tirandaz H."/>
        </authorList>
    </citation>
    <scope>NUCLEOTIDE SEQUENCE [LARGE SCALE GENOMIC DNA]</scope>
    <source>
        <strain evidence="1 2">RIPI110</strain>
    </source>
</reference>
<dbReference type="InterPro" id="IPR008772">
    <property type="entry name" value="Phosphonate_metab_PhnH"/>
</dbReference>
<dbReference type="GO" id="GO:0016829">
    <property type="term" value="F:lyase activity"/>
    <property type="evidence" value="ECO:0007669"/>
    <property type="project" value="UniProtKB-KW"/>
</dbReference>
<evidence type="ECO:0000313" key="1">
    <source>
        <dbReference type="EMBL" id="ARQ02507.1"/>
    </source>
</evidence>
<dbReference type="GO" id="GO:0019634">
    <property type="term" value="P:organic phosphonate metabolic process"/>
    <property type="evidence" value="ECO:0007669"/>
    <property type="project" value="InterPro"/>
</dbReference>
<gene>
    <name evidence="1" type="ORF">CAK95_27880</name>
</gene>
<dbReference type="NCBIfam" id="TIGR03292">
    <property type="entry name" value="PhnH_redo"/>
    <property type="match status" value="1"/>
</dbReference>
<dbReference type="STRING" id="1235591.CAK95_27880"/>
<dbReference type="InterPro" id="IPR038058">
    <property type="entry name" value="PhnH-like_sp"/>
</dbReference>
<dbReference type="EMBL" id="CP021112">
    <property type="protein sequence ID" value="ARQ02507.1"/>
    <property type="molecule type" value="Genomic_DNA"/>
</dbReference>
<dbReference type="Proteomes" id="UP000194137">
    <property type="component" value="Chromosome"/>
</dbReference>
<dbReference type="PIRSF" id="PIRSF020680">
    <property type="entry name" value="PhnH"/>
    <property type="match status" value="1"/>
</dbReference>
<dbReference type="AlphaFoldDB" id="A0A1W6ZYM1"/>
<protein>
    <submittedName>
        <fullName evidence="1">Phosphonate C-P lyase system protein PhnH</fullName>
    </submittedName>
</protein>
<name>A0A1W6ZYM1_9HYPH</name>